<dbReference type="InterPro" id="IPR026960">
    <property type="entry name" value="RVT-Znf"/>
</dbReference>
<dbReference type="InterPro" id="IPR000477">
    <property type="entry name" value="RT_dom"/>
</dbReference>
<dbReference type="SUPFAM" id="SSF56219">
    <property type="entry name" value="DNase I-like"/>
    <property type="match status" value="1"/>
</dbReference>
<feature type="compositionally biased region" description="Basic and acidic residues" evidence="1">
    <location>
        <begin position="181"/>
        <end position="192"/>
    </location>
</feature>
<feature type="domain" description="Reverse transcriptase" evidence="2">
    <location>
        <begin position="514"/>
        <end position="794"/>
    </location>
</feature>
<dbReference type="Pfam" id="PF00078">
    <property type="entry name" value="RVT_1"/>
    <property type="match status" value="1"/>
</dbReference>
<accession>A0ABQ4X7Q3</accession>
<organism evidence="3 4">
    <name type="scientific">Tanacetum coccineum</name>
    <dbReference type="NCBI Taxonomy" id="301880"/>
    <lineage>
        <taxon>Eukaryota</taxon>
        <taxon>Viridiplantae</taxon>
        <taxon>Streptophyta</taxon>
        <taxon>Embryophyta</taxon>
        <taxon>Tracheophyta</taxon>
        <taxon>Spermatophyta</taxon>
        <taxon>Magnoliopsida</taxon>
        <taxon>eudicotyledons</taxon>
        <taxon>Gunneridae</taxon>
        <taxon>Pentapetalae</taxon>
        <taxon>asterids</taxon>
        <taxon>campanulids</taxon>
        <taxon>Asterales</taxon>
        <taxon>Asteraceae</taxon>
        <taxon>Asteroideae</taxon>
        <taxon>Anthemideae</taxon>
        <taxon>Anthemidinae</taxon>
        <taxon>Tanacetum</taxon>
    </lineage>
</organism>
<dbReference type="PROSITE" id="PS50878">
    <property type="entry name" value="RT_POL"/>
    <property type="match status" value="1"/>
</dbReference>
<feature type="compositionally biased region" description="Polar residues" evidence="1">
    <location>
        <begin position="243"/>
        <end position="256"/>
    </location>
</feature>
<reference evidence="3" key="1">
    <citation type="journal article" date="2022" name="Int. J. Mol. Sci.">
        <title>Draft Genome of Tanacetum Coccineum: Genomic Comparison of Closely Related Tanacetum-Family Plants.</title>
        <authorList>
            <person name="Yamashiro T."/>
            <person name="Shiraishi A."/>
            <person name="Nakayama K."/>
            <person name="Satake H."/>
        </authorList>
    </citation>
    <scope>NUCLEOTIDE SEQUENCE</scope>
</reference>
<feature type="region of interest" description="Disordered" evidence="1">
    <location>
        <begin position="181"/>
        <end position="215"/>
    </location>
</feature>
<dbReference type="GO" id="GO:0003964">
    <property type="term" value="F:RNA-directed DNA polymerase activity"/>
    <property type="evidence" value="ECO:0007669"/>
    <property type="project" value="UniProtKB-KW"/>
</dbReference>
<name>A0ABQ4X7Q3_9ASTR</name>
<dbReference type="SUPFAM" id="SSF56672">
    <property type="entry name" value="DNA/RNA polymerases"/>
    <property type="match status" value="1"/>
</dbReference>
<dbReference type="InterPro" id="IPR036691">
    <property type="entry name" value="Endo/exonu/phosph_ase_sf"/>
</dbReference>
<evidence type="ECO:0000259" key="2">
    <source>
        <dbReference type="PROSITE" id="PS50878"/>
    </source>
</evidence>
<proteinExistence type="predicted"/>
<reference evidence="3" key="2">
    <citation type="submission" date="2022-01" db="EMBL/GenBank/DDBJ databases">
        <authorList>
            <person name="Yamashiro T."/>
            <person name="Shiraishi A."/>
            <person name="Satake H."/>
            <person name="Nakayama K."/>
        </authorList>
    </citation>
    <scope>NUCLEOTIDE SEQUENCE</scope>
</reference>
<evidence type="ECO:0000313" key="3">
    <source>
        <dbReference type="EMBL" id="GJS60856.1"/>
    </source>
</evidence>
<keyword evidence="3" id="KW-0695">RNA-directed DNA polymerase</keyword>
<dbReference type="PANTHER" id="PTHR33116:SF78">
    <property type="entry name" value="OS12G0587133 PROTEIN"/>
    <property type="match status" value="1"/>
</dbReference>
<evidence type="ECO:0000313" key="4">
    <source>
        <dbReference type="Proteomes" id="UP001151760"/>
    </source>
</evidence>
<evidence type="ECO:0000256" key="1">
    <source>
        <dbReference type="SAM" id="MobiDB-lite"/>
    </source>
</evidence>
<comment type="caution">
    <text evidence="3">The sequence shown here is derived from an EMBL/GenBank/DDBJ whole genome shotgun (WGS) entry which is preliminary data.</text>
</comment>
<keyword evidence="3" id="KW-0808">Transferase</keyword>
<dbReference type="Pfam" id="PF13966">
    <property type="entry name" value="zf-RVT"/>
    <property type="match status" value="1"/>
</dbReference>
<gene>
    <name evidence="3" type="ORF">Tco_0655640</name>
</gene>
<dbReference type="Proteomes" id="UP001151760">
    <property type="component" value="Unassembled WGS sequence"/>
</dbReference>
<keyword evidence="4" id="KW-1185">Reference proteome</keyword>
<dbReference type="CDD" id="cd01650">
    <property type="entry name" value="RT_nLTR_like"/>
    <property type="match status" value="1"/>
</dbReference>
<keyword evidence="3" id="KW-0548">Nucleotidyltransferase</keyword>
<sequence>MRYAADNTARVLNNKVEGENAMGGTPVMVIDEECFIDKNMDLTLVAKVKSIESLPNLRVIYNQEGFEDITIWYLGGFWVALEFCLHMHVDIEGVPLVAWTPKTFEKIAQRWGELLFNEIIIQDRISVIRTREIIRWNLEFIDEDNENDSHSKVESEFTLGSKELGSEDKAENGLYDELEQEVKEKEGGKSDDPFGLYDPLKKGNQHQENSIEESDNISKPLGFKFRITDKVMQQTSEGDKIKSQGNEIASESLSGSKNHERENIIEKHVDTNVEIGGNSGYRKEGFGDSRSFVEGSVPSGYKPKMESSLLEKLNDFVKIRQAMSYSMKGCLRNIKELITEHGVVIVMGDFNKVRMDSERYGSIFHKPSADAFNHFITSSGLNDIPLGATFPSLTGGKDARKGLEKKRFEIQSEIRELDKRIDSGCLSASLTSIQASLHKSLLDLDKIRDMKLIQKAKLKWAVEGDENSRYFPGVINKRRHQRSIRGVLVNGEWIENPDRVKREFHDHFASCFSNSHATRKFPIGCNPSFISLIPKISDAKFMKDFWPISLIGYQYKIVGKILANRLSMIIDDLVSSEQSAFIKGRQILDGPMILNEVLSWCNNKKKRTMIFKVDFEKTFDSVRWDFLDDILHKFVFGSKWRGWIAGCLKSSMGLVLVNGSPTKEFRFQNGIRQGDPLSPFLFLLVMEFLHISFSNALQQGFFKGVGIGTHQKVLVSHLFYANDVVFIGEWRDTNFKNIISILQCFYLSSGLRINVYKCSLIGVDGVTNDEVTRVARLIGCEAPKTSFKSLGVVVGDPMSRSCAWDNVMDRVVSRLSNWKARTLSIGGRLTLIKSMLGSLPTYYFSLFKIPSSVLKKLESLRSCFFRGANDRDKKMTWVSWDKVLANKKNGGLGVNSFFAMNIALLFKWVWHFKIHKEVLWVKVVKSIHRDYGGLENLEVGDGKDTLFWLDPWLEDGPFKCKFPRVYALEENKHVSVGDKLNMGLSASLRRFPRGGAENSQMNNLRHLVNEVVLSGKSDTWIWSWEASGLFSVASAGCYIDDILCAWESAPTRWINLVPKKVNILAWRLSLNKLPTRHNISLRGMDIQSILYPICKVNVEHANHLLLSCMLAREIYKRIFKWCGISVVMFSSYIDWLTWFASLKIRKPLAVTSSPRRHVYTPNFKSEDDLVRPFT</sequence>
<dbReference type="PANTHER" id="PTHR33116">
    <property type="entry name" value="REVERSE TRANSCRIPTASE ZINC-BINDING DOMAIN-CONTAINING PROTEIN-RELATED-RELATED"/>
    <property type="match status" value="1"/>
</dbReference>
<dbReference type="InterPro" id="IPR043502">
    <property type="entry name" value="DNA/RNA_pol_sf"/>
</dbReference>
<feature type="region of interest" description="Disordered" evidence="1">
    <location>
        <begin position="235"/>
        <end position="257"/>
    </location>
</feature>
<dbReference type="EMBL" id="BQNB010009249">
    <property type="protein sequence ID" value="GJS60856.1"/>
    <property type="molecule type" value="Genomic_DNA"/>
</dbReference>
<protein>
    <submittedName>
        <fullName evidence="3">RNA-directed DNA polymerase, eukaryota</fullName>
    </submittedName>
</protein>